<feature type="transmembrane region" description="Helical" evidence="1">
    <location>
        <begin position="130"/>
        <end position="151"/>
    </location>
</feature>
<dbReference type="PANTHER" id="PTHR43471:SF10">
    <property type="entry name" value="SLL1107 PROTEIN"/>
    <property type="match status" value="1"/>
</dbReference>
<protein>
    <recommendedName>
        <fullName evidence="3">ABC-2 type transporter domain-containing protein</fullName>
    </recommendedName>
</protein>
<evidence type="ECO:0008006" key="3">
    <source>
        <dbReference type="Google" id="ProtNLM"/>
    </source>
</evidence>
<evidence type="ECO:0000313" key="2">
    <source>
        <dbReference type="EMBL" id="KKM69243.1"/>
    </source>
</evidence>
<organism evidence="2">
    <name type="scientific">marine sediment metagenome</name>
    <dbReference type="NCBI Taxonomy" id="412755"/>
    <lineage>
        <taxon>unclassified sequences</taxon>
        <taxon>metagenomes</taxon>
        <taxon>ecological metagenomes</taxon>
    </lineage>
</organism>
<feature type="transmembrane region" description="Helical" evidence="1">
    <location>
        <begin position="51"/>
        <end position="77"/>
    </location>
</feature>
<feature type="transmembrane region" description="Helical" evidence="1">
    <location>
        <begin position="194"/>
        <end position="217"/>
    </location>
</feature>
<name>A0A0F9JI31_9ZZZZ</name>
<reference evidence="2" key="1">
    <citation type="journal article" date="2015" name="Nature">
        <title>Complex archaea that bridge the gap between prokaryotes and eukaryotes.</title>
        <authorList>
            <person name="Spang A."/>
            <person name="Saw J.H."/>
            <person name="Jorgensen S.L."/>
            <person name="Zaremba-Niedzwiedzka K."/>
            <person name="Martijn J."/>
            <person name="Lind A.E."/>
            <person name="van Eijk R."/>
            <person name="Schleper C."/>
            <person name="Guy L."/>
            <person name="Ettema T.J."/>
        </authorList>
    </citation>
    <scope>NUCLEOTIDE SEQUENCE</scope>
</reference>
<dbReference type="EMBL" id="LAZR01010022">
    <property type="protein sequence ID" value="KKM69243.1"/>
    <property type="molecule type" value="Genomic_DNA"/>
</dbReference>
<feature type="transmembrane region" description="Helical" evidence="1">
    <location>
        <begin position="163"/>
        <end position="182"/>
    </location>
</feature>
<keyword evidence="1" id="KW-0812">Transmembrane</keyword>
<proteinExistence type="predicted"/>
<dbReference type="AlphaFoldDB" id="A0A0F9JI31"/>
<keyword evidence="1" id="KW-0472">Membrane</keyword>
<sequence length="223" mass="25089">MIKNMGLSTITICGLLTGCLSSSILIANEFKRQTTLAVLSKPITRMHFILGKYLGIILAATVLIFSQGLVLEIALVINKYLKISSFEHHASNLNILSLIDYYCILGIYFSLLQILILTAISVFLSLYLDVTGNLIVCFLVFVFCHSLNYIFPFHPQLTNFTSILLAGCYIIFPNLHNLNLVIMSDSVVGSTTKYIVYITLYTATYSISILWLTVFFFKRKEIV</sequence>
<accession>A0A0F9JI31</accession>
<keyword evidence="1" id="KW-1133">Transmembrane helix</keyword>
<dbReference type="PANTHER" id="PTHR43471">
    <property type="entry name" value="ABC TRANSPORTER PERMEASE"/>
    <property type="match status" value="1"/>
</dbReference>
<feature type="transmembrane region" description="Helical" evidence="1">
    <location>
        <begin position="98"/>
        <end position="124"/>
    </location>
</feature>
<gene>
    <name evidence="2" type="ORF">LCGC14_1452820</name>
</gene>
<dbReference type="PROSITE" id="PS51257">
    <property type="entry name" value="PROKAR_LIPOPROTEIN"/>
    <property type="match status" value="1"/>
</dbReference>
<comment type="caution">
    <text evidence="2">The sequence shown here is derived from an EMBL/GenBank/DDBJ whole genome shotgun (WGS) entry which is preliminary data.</text>
</comment>
<evidence type="ECO:0000256" key="1">
    <source>
        <dbReference type="SAM" id="Phobius"/>
    </source>
</evidence>